<reference evidence="1 2" key="1">
    <citation type="submission" date="2019-12" db="EMBL/GenBank/DDBJ databases">
        <authorList>
            <person name="Lee S.D."/>
        </authorList>
    </citation>
    <scope>NUCLEOTIDE SEQUENCE [LARGE SCALE GENOMIC DNA]</scope>
    <source>
        <strain evidence="1 2">GH1-50</strain>
    </source>
</reference>
<organism evidence="1 2">
    <name type="scientific">Kangsaoukella pontilimi</name>
    <dbReference type="NCBI Taxonomy" id="2691042"/>
    <lineage>
        <taxon>Bacteria</taxon>
        <taxon>Pseudomonadati</taxon>
        <taxon>Pseudomonadota</taxon>
        <taxon>Alphaproteobacteria</taxon>
        <taxon>Rhodobacterales</taxon>
        <taxon>Paracoccaceae</taxon>
        <taxon>Kangsaoukella</taxon>
    </lineage>
</organism>
<gene>
    <name evidence="1" type="ORF">GQ651_03870</name>
</gene>
<dbReference type="Proteomes" id="UP000480350">
    <property type="component" value="Unassembled WGS sequence"/>
</dbReference>
<sequence length="93" mass="10795">MAVSRPPGYENVSREQKKFNLWKLFCRKRSLAYEAAMFIRQKYRQRKSDEDLLDDALRFAMGTPSSKGDDAFEGLLQRLREAEEASEASEKNS</sequence>
<proteinExistence type="predicted"/>
<keyword evidence="2" id="KW-1185">Reference proteome</keyword>
<evidence type="ECO:0000313" key="2">
    <source>
        <dbReference type="Proteomes" id="UP000480350"/>
    </source>
</evidence>
<name>A0A7C9MYS8_9RHOB</name>
<dbReference type="AlphaFoldDB" id="A0A7C9MYS8"/>
<comment type="caution">
    <text evidence="1">The sequence shown here is derived from an EMBL/GenBank/DDBJ whole genome shotgun (WGS) entry which is preliminary data.</text>
</comment>
<protein>
    <submittedName>
        <fullName evidence="1">Uncharacterized protein</fullName>
    </submittedName>
</protein>
<accession>A0A7C9MYS8</accession>
<dbReference type="EMBL" id="WUPT01000001">
    <property type="protein sequence ID" value="MXQ06978.1"/>
    <property type="molecule type" value="Genomic_DNA"/>
</dbReference>
<evidence type="ECO:0000313" key="1">
    <source>
        <dbReference type="EMBL" id="MXQ06978.1"/>
    </source>
</evidence>
<reference evidence="1 2" key="2">
    <citation type="submission" date="2020-03" db="EMBL/GenBank/DDBJ databases">
        <title>Kangsaoukella pontilimi gen. nov., sp. nov., a new member of the family Rhodobacteraceae isolated from a tidal mudflat.</title>
        <authorList>
            <person name="Kim I.S."/>
        </authorList>
    </citation>
    <scope>NUCLEOTIDE SEQUENCE [LARGE SCALE GENOMIC DNA]</scope>
    <source>
        <strain evidence="1 2">GH1-50</strain>
    </source>
</reference>
<dbReference type="RefSeq" id="WP_160762886.1">
    <property type="nucleotide sequence ID" value="NZ_WUPT01000001.1"/>
</dbReference>